<keyword evidence="4" id="KW-0479">Metal-binding</keyword>
<sequence>MPKTHTRCFHNQIKTAVVGGPVGAPAHRLYFIRDNQPISPWHDIPLVSNASTREYNMICEIPRWSNAKLEIDTKAPFNPIKHDTKNNKLRYVANIFPYKGYIWNYGALPQTYEDPADIDPDTKCAGDNDPIDVLEVGSKICREGEVHRVKALGVLALIDDKETDWKVLAIRSDDPLAAKINGIDELESFMPGLVSATVDWFTKYKVPDGKPYNCWAFDAKSQDAVSRAIPLLSADFIYLELLE</sequence>
<dbReference type="CDD" id="cd00412">
    <property type="entry name" value="pyrophosphatase"/>
    <property type="match status" value="1"/>
</dbReference>
<reference evidence="7" key="1">
    <citation type="submission" date="2022-07" db="EMBL/GenBank/DDBJ databases">
        <title>Phylogenomic reconstructions and comparative analyses of Kickxellomycotina fungi.</title>
        <authorList>
            <person name="Reynolds N.K."/>
            <person name="Stajich J.E."/>
            <person name="Barry K."/>
            <person name="Grigoriev I.V."/>
            <person name="Crous P."/>
            <person name="Smith M.E."/>
        </authorList>
    </citation>
    <scope>NUCLEOTIDE SEQUENCE</scope>
    <source>
        <strain evidence="7">NRRL 1566</strain>
    </source>
</reference>
<proteinExistence type="inferred from homology"/>
<evidence type="ECO:0000256" key="4">
    <source>
        <dbReference type="ARBA" id="ARBA00022723"/>
    </source>
</evidence>
<evidence type="ECO:0000256" key="2">
    <source>
        <dbReference type="ARBA" id="ARBA00006220"/>
    </source>
</evidence>
<evidence type="ECO:0000313" key="8">
    <source>
        <dbReference type="Proteomes" id="UP001139887"/>
    </source>
</evidence>
<dbReference type="OrthoDB" id="1608002at2759"/>
<gene>
    <name evidence="7" type="primary">Nurf-38</name>
    <name evidence="7" type="ORF">IWW36_000325</name>
</gene>
<dbReference type="GO" id="GO:0000287">
    <property type="term" value="F:magnesium ion binding"/>
    <property type="evidence" value="ECO:0007669"/>
    <property type="project" value="InterPro"/>
</dbReference>
<keyword evidence="8" id="KW-1185">Reference proteome</keyword>
<evidence type="ECO:0000256" key="3">
    <source>
        <dbReference type="ARBA" id="ARBA00012146"/>
    </source>
</evidence>
<dbReference type="EMBL" id="JANBUW010000003">
    <property type="protein sequence ID" value="KAJ2852438.1"/>
    <property type="molecule type" value="Genomic_DNA"/>
</dbReference>
<accession>A0A9W8IDT3</accession>
<dbReference type="InterPro" id="IPR008162">
    <property type="entry name" value="Pyrophosphatase"/>
</dbReference>
<dbReference type="GO" id="GO:0006796">
    <property type="term" value="P:phosphate-containing compound metabolic process"/>
    <property type="evidence" value="ECO:0007669"/>
    <property type="project" value="InterPro"/>
</dbReference>
<dbReference type="PANTHER" id="PTHR10286">
    <property type="entry name" value="INORGANIC PYROPHOSPHATASE"/>
    <property type="match status" value="1"/>
</dbReference>
<evidence type="ECO:0000256" key="5">
    <source>
        <dbReference type="ARBA" id="ARBA00022801"/>
    </source>
</evidence>
<keyword evidence="5 7" id="KW-0378">Hydrolase</keyword>
<dbReference type="InterPro" id="IPR036649">
    <property type="entry name" value="Pyrophosphatase_sf"/>
</dbReference>
<dbReference type="GO" id="GO:0005737">
    <property type="term" value="C:cytoplasm"/>
    <property type="evidence" value="ECO:0007669"/>
    <property type="project" value="InterPro"/>
</dbReference>
<dbReference type="Pfam" id="PF00719">
    <property type="entry name" value="Pyrophosphatase"/>
    <property type="match status" value="1"/>
</dbReference>
<dbReference type="Proteomes" id="UP001139887">
    <property type="component" value="Unassembled WGS sequence"/>
</dbReference>
<dbReference type="GO" id="GO:0004427">
    <property type="term" value="F:inorganic diphosphate phosphatase activity"/>
    <property type="evidence" value="ECO:0007669"/>
    <property type="project" value="UniProtKB-EC"/>
</dbReference>
<protein>
    <recommendedName>
        <fullName evidence="3">inorganic diphosphatase</fullName>
        <ecNumber evidence="3">3.6.1.1</ecNumber>
    </recommendedName>
</protein>
<dbReference type="PROSITE" id="PS00387">
    <property type="entry name" value="PPASE"/>
    <property type="match status" value="1"/>
</dbReference>
<evidence type="ECO:0000256" key="1">
    <source>
        <dbReference type="ARBA" id="ARBA00001946"/>
    </source>
</evidence>
<evidence type="ECO:0000256" key="6">
    <source>
        <dbReference type="ARBA" id="ARBA00022842"/>
    </source>
</evidence>
<name>A0A9W8IDT3_9FUNG</name>
<comment type="caution">
    <text evidence="7">The sequence shown here is derived from an EMBL/GenBank/DDBJ whole genome shotgun (WGS) entry which is preliminary data.</text>
</comment>
<evidence type="ECO:0000313" key="7">
    <source>
        <dbReference type="EMBL" id="KAJ2852438.1"/>
    </source>
</evidence>
<dbReference type="EC" id="3.6.1.1" evidence="3"/>
<organism evidence="7 8">
    <name type="scientific">Coemansia brasiliensis</name>
    <dbReference type="NCBI Taxonomy" id="2650707"/>
    <lineage>
        <taxon>Eukaryota</taxon>
        <taxon>Fungi</taxon>
        <taxon>Fungi incertae sedis</taxon>
        <taxon>Zoopagomycota</taxon>
        <taxon>Kickxellomycotina</taxon>
        <taxon>Kickxellomycetes</taxon>
        <taxon>Kickxellales</taxon>
        <taxon>Kickxellaceae</taxon>
        <taxon>Coemansia</taxon>
    </lineage>
</organism>
<comment type="similarity">
    <text evidence="2">Belongs to the PPase family.</text>
</comment>
<dbReference type="AlphaFoldDB" id="A0A9W8IDT3"/>
<dbReference type="SUPFAM" id="SSF50324">
    <property type="entry name" value="Inorganic pyrophosphatase"/>
    <property type="match status" value="1"/>
</dbReference>
<comment type="cofactor">
    <cofactor evidence="1">
        <name>Mg(2+)</name>
        <dbReference type="ChEBI" id="CHEBI:18420"/>
    </cofactor>
</comment>
<dbReference type="Gene3D" id="3.90.80.10">
    <property type="entry name" value="Inorganic pyrophosphatase"/>
    <property type="match status" value="1"/>
</dbReference>
<keyword evidence="6" id="KW-0460">Magnesium</keyword>